<dbReference type="GO" id="GO:0016757">
    <property type="term" value="F:glycosyltransferase activity"/>
    <property type="evidence" value="ECO:0007669"/>
    <property type="project" value="UniProtKB-KW"/>
</dbReference>
<name>A0A5D2EYR6_GOSDA</name>
<evidence type="ECO:0000313" key="8">
    <source>
        <dbReference type="EMBL" id="TYG98896.1"/>
    </source>
</evidence>
<evidence type="ECO:0000256" key="1">
    <source>
        <dbReference type="ARBA" id="ARBA00004323"/>
    </source>
</evidence>
<feature type="transmembrane region" description="Helical" evidence="6">
    <location>
        <begin position="33"/>
        <end position="63"/>
    </location>
</feature>
<evidence type="ECO:0000313" key="9">
    <source>
        <dbReference type="Proteomes" id="UP000323506"/>
    </source>
</evidence>
<evidence type="ECO:0000259" key="7">
    <source>
        <dbReference type="Pfam" id="PF03016"/>
    </source>
</evidence>
<keyword evidence="6" id="KW-1133">Transmembrane helix</keyword>
<organism evidence="8 9">
    <name type="scientific">Gossypium darwinii</name>
    <name type="common">Darwin's cotton</name>
    <name type="synonym">Gossypium barbadense var. darwinii</name>
    <dbReference type="NCBI Taxonomy" id="34276"/>
    <lineage>
        <taxon>Eukaryota</taxon>
        <taxon>Viridiplantae</taxon>
        <taxon>Streptophyta</taxon>
        <taxon>Embryophyta</taxon>
        <taxon>Tracheophyta</taxon>
        <taxon>Spermatophyta</taxon>
        <taxon>Magnoliopsida</taxon>
        <taxon>eudicotyledons</taxon>
        <taxon>Gunneridae</taxon>
        <taxon>Pentapetalae</taxon>
        <taxon>rosids</taxon>
        <taxon>malvids</taxon>
        <taxon>Malvales</taxon>
        <taxon>Malvaceae</taxon>
        <taxon>Malvoideae</taxon>
        <taxon>Gossypium</taxon>
    </lineage>
</organism>
<dbReference type="InterPro" id="IPR004263">
    <property type="entry name" value="Exostosin"/>
</dbReference>
<dbReference type="Pfam" id="PF03016">
    <property type="entry name" value="Exostosin_GT47"/>
    <property type="match status" value="1"/>
</dbReference>
<keyword evidence="6" id="KW-0812">Transmembrane</keyword>
<feature type="transmembrane region" description="Helical" evidence="6">
    <location>
        <begin position="83"/>
        <end position="106"/>
    </location>
</feature>
<comment type="subcellular location">
    <subcellularLocation>
        <location evidence="1">Golgi apparatus membrane</location>
        <topology evidence="1">Single-pass type II membrane protein</topology>
    </subcellularLocation>
</comment>
<evidence type="ECO:0000256" key="4">
    <source>
        <dbReference type="ARBA" id="ARBA00022968"/>
    </source>
</evidence>
<protein>
    <recommendedName>
        <fullName evidence="7">Exostosin GT47 domain-containing protein</fullName>
    </recommendedName>
</protein>
<accession>A0A5D2EYR6</accession>
<gene>
    <name evidence="8" type="ORF">ES288_A10G154000v1</name>
</gene>
<proteinExistence type="inferred from homology"/>
<keyword evidence="5" id="KW-0333">Golgi apparatus</keyword>
<comment type="similarity">
    <text evidence="2">Belongs to the glycosyltransferase 47 family.</text>
</comment>
<sequence>MTSLHSLTSYTTRFHHTLYLSPSTWLPLVLSRLLLYLISFFFFDFLIPLAAMKFHALISEFCVAKPLKNKWRNQSRRINCSKYLCFLLMFSIVLVVFLCHLFFFSIDARPSSHHHSMKKIHSLVGESSSQDSCLGRYIYIHDLPMRFNQDLLTNCQVLTRSIDKTSMCEYVQNSGFGPQIISSEASDLWNSNWFWTNQFMLEVIFHDRMKKYECLTNDSLVASAIFVPYYAGLDLRRYLWGFNTSMRDSSFLDLINWLKQKPQWKTMWGKDHFLVSSRIARDFRRKSNRKSDWGSNFRFLPESKNLSMLTIESGPWKNDIAVPYPTSFHPSSDDQVLQWQNLMRTQNRPYLFSFAGASRTRQKNSTRKEIIRHCQSSNKLCKLLDCNSVGHECDDPLKLMNLFRSSIFCLQPPGDSLTRRSTFDSILAGCIPVFFHPGSAYTQYLWYLPKNYSNYSVFISANDLKLGKVRIEEKLVTVSKDEVASMREEVIRLIPRIIYGDRRSGLESVEDDAFDLAIEGVLKRVDRLRGSDL</sequence>
<evidence type="ECO:0000256" key="6">
    <source>
        <dbReference type="SAM" id="Phobius"/>
    </source>
</evidence>
<dbReference type="EMBL" id="CM017697">
    <property type="protein sequence ID" value="TYG98896.1"/>
    <property type="molecule type" value="Genomic_DNA"/>
</dbReference>
<keyword evidence="3" id="KW-0808">Transferase</keyword>
<keyword evidence="4" id="KW-0735">Signal-anchor</keyword>
<dbReference type="PANTHER" id="PTHR11062:SF402">
    <property type="entry name" value="XYLOGLUCAN GALACTOSYLTRANSFERASE GT15-RELATED"/>
    <property type="match status" value="1"/>
</dbReference>
<keyword evidence="6" id="KW-0472">Membrane</keyword>
<dbReference type="Proteomes" id="UP000323506">
    <property type="component" value="Chromosome A10"/>
</dbReference>
<dbReference type="AlphaFoldDB" id="A0A5D2EYR6"/>
<feature type="domain" description="Exostosin GT47" evidence="7">
    <location>
        <begin position="133"/>
        <end position="472"/>
    </location>
</feature>
<dbReference type="PANTHER" id="PTHR11062">
    <property type="entry name" value="EXOSTOSIN HEPARAN SULFATE GLYCOSYLTRANSFERASE -RELATED"/>
    <property type="match status" value="1"/>
</dbReference>
<evidence type="ECO:0000256" key="5">
    <source>
        <dbReference type="ARBA" id="ARBA00023034"/>
    </source>
</evidence>
<dbReference type="GO" id="GO:0000139">
    <property type="term" value="C:Golgi membrane"/>
    <property type="evidence" value="ECO:0007669"/>
    <property type="project" value="UniProtKB-SubCell"/>
</dbReference>
<evidence type="ECO:0000256" key="3">
    <source>
        <dbReference type="ARBA" id="ARBA00022676"/>
    </source>
</evidence>
<keyword evidence="3" id="KW-0328">Glycosyltransferase</keyword>
<dbReference type="InterPro" id="IPR040911">
    <property type="entry name" value="Exostosin_GT47"/>
</dbReference>
<reference evidence="8 9" key="1">
    <citation type="submission" date="2019-06" db="EMBL/GenBank/DDBJ databases">
        <title>WGS assembly of Gossypium darwinii.</title>
        <authorList>
            <person name="Chen Z.J."/>
            <person name="Sreedasyam A."/>
            <person name="Ando A."/>
            <person name="Song Q."/>
            <person name="De L."/>
            <person name="Hulse-Kemp A."/>
            <person name="Ding M."/>
            <person name="Ye W."/>
            <person name="Kirkbride R."/>
            <person name="Jenkins J."/>
            <person name="Plott C."/>
            <person name="Lovell J."/>
            <person name="Lin Y.-M."/>
            <person name="Vaughn R."/>
            <person name="Liu B."/>
            <person name="Li W."/>
            <person name="Simpson S."/>
            <person name="Scheffler B."/>
            <person name="Saski C."/>
            <person name="Grover C."/>
            <person name="Hu G."/>
            <person name="Conover J."/>
            <person name="Carlson J."/>
            <person name="Shu S."/>
            <person name="Boston L."/>
            <person name="Williams M."/>
            <person name="Peterson D."/>
            <person name="Mcgee K."/>
            <person name="Jones D."/>
            <person name="Wendel J."/>
            <person name="Stelly D."/>
            <person name="Grimwood J."/>
            <person name="Schmutz J."/>
        </authorList>
    </citation>
    <scope>NUCLEOTIDE SEQUENCE [LARGE SCALE GENOMIC DNA]</scope>
    <source>
        <strain evidence="8">1808015.09</strain>
    </source>
</reference>
<keyword evidence="9" id="KW-1185">Reference proteome</keyword>
<evidence type="ECO:0000256" key="2">
    <source>
        <dbReference type="ARBA" id="ARBA00010271"/>
    </source>
</evidence>